<gene>
    <name evidence="2" type="ORF">MYCIT1_LOCUS38068</name>
</gene>
<name>A0AAD2I1D4_9AGAR</name>
<feature type="region of interest" description="Disordered" evidence="1">
    <location>
        <begin position="77"/>
        <end position="98"/>
    </location>
</feature>
<sequence>MLPTLPPVKIRATTRSQGLGEPVNIAQYPPTRLSCRTRQRSESDPVDPTSSPISELTPSPPDRTTAIAALRARFGNQPQLPMPPHSSSHCPARLRPPPDMPQTEIVPYSGRRDGSDMLITDFIRAVRKHIAHHQYATTADQIDVVNLYLKPDSPAEDHMLALPANSPARALLDAYLAELKAKFTGVQAMKRSKGELEAELLRSKITLAELAEGTVTDWPIYPTSPDVWQCMSISNQWAHASHTTEGLLNIPQPWLFTDSGASRSLRHNNHSELRRTLREELAVALNDPTTLSFDDEHLFDIVPSALAQHNNLSPHSPSSPTLSWLFDSPPTTRSPSPLHNTNIPSQNMATPTPMPARGDRNAPVFDSSKPHELRRYFLDLEFLLARSAVTDAAQMKGHAVRFLSVEDQEIWEGLPSFSDANKSYHDFKLDALSLYAGNDTDRRFSLDDLDMLVGQTSRMGIHTKDDLTQFYRRFLHITTFLISKQRLSVAEQSRFFLRAMNPASLSVSVRQRLQIKKPDVHPEDPYDLSDLYDAAKFVLSGSSTLLPGMPTSQPGTELTIKSDPGITALVSSVSDLVRIIAAQHANPGAPAQSQSANALPRRRRPDGCSYCSDLEHFISQCPHVSTDIRDGKCRRNVDGKVVLPSGAYVPNIVQGKDLRERIQKWHEANPGQAAAPQMILEVSHQNLLSSAAPGLVQTFKLTDEERMAVLTAEINQLRTRAQAKRAMEVANQPEVPERTIPPAVARNPVVPPVPIETVPPATAPAAPVAPPQPPIHPYAAARDGAYAPPKERNVGIPAQKSQPPRSSAPIYNPKDAAAVFDAILDIPVTQTLRQTLSIAPEVRAQFREATSFRRPPAKTGEAVPQFLHPVTDSTPYDLPYAQDDSDLVEKPDVAPRRLGGPR</sequence>
<feature type="region of interest" description="Disordered" evidence="1">
    <location>
        <begin position="785"/>
        <end position="807"/>
    </location>
</feature>
<protein>
    <submittedName>
        <fullName evidence="2">Uncharacterized protein</fullName>
    </submittedName>
</protein>
<reference evidence="2" key="1">
    <citation type="submission" date="2023-11" db="EMBL/GenBank/DDBJ databases">
        <authorList>
            <person name="De Vega J J."/>
            <person name="De Vega J J."/>
        </authorList>
    </citation>
    <scope>NUCLEOTIDE SEQUENCE</scope>
</reference>
<evidence type="ECO:0000313" key="3">
    <source>
        <dbReference type="Proteomes" id="UP001295794"/>
    </source>
</evidence>
<evidence type="ECO:0000313" key="2">
    <source>
        <dbReference type="EMBL" id="CAK5284673.1"/>
    </source>
</evidence>
<keyword evidence="3" id="KW-1185">Reference proteome</keyword>
<dbReference type="EMBL" id="CAVNYO010000480">
    <property type="protein sequence ID" value="CAK5284673.1"/>
    <property type="molecule type" value="Genomic_DNA"/>
</dbReference>
<accession>A0AAD2I1D4</accession>
<evidence type="ECO:0000256" key="1">
    <source>
        <dbReference type="SAM" id="MobiDB-lite"/>
    </source>
</evidence>
<feature type="region of interest" description="Disordered" evidence="1">
    <location>
        <begin position="849"/>
        <end position="902"/>
    </location>
</feature>
<comment type="caution">
    <text evidence="2">The sequence shown here is derived from an EMBL/GenBank/DDBJ whole genome shotgun (WGS) entry which is preliminary data.</text>
</comment>
<feature type="compositionally biased region" description="Polar residues" evidence="1">
    <location>
        <begin position="329"/>
        <end position="350"/>
    </location>
</feature>
<organism evidence="2 3">
    <name type="scientific">Mycena citricolor</name>
    <dbReference type="NCBI Taxonomy" id="2018698"/>
    <lineage>
        <taxon>Eukaryota</taxon>
        <taxon>Fungi</taxon>
        <taxon>Dikarya</taxon>
        <taxon>Basidiomycota</taxon>
        <taxon>Agaricomycotina</taxon>
        <taxon>Agaricomycetes</taxon>
        <taxon>Agaricomycetidae</taxon>
        <taxon>Agaricales</taxon>
        <taxon>Marasmiineae</taxon>
        <taxon>Mycenaceae</taxon>
        <taxon>Mycena</taxon>
    </lineage>
</organism>
<dbReference type="Proteomes" id="UP001295794">
    <property type="component" value="Unassembled WGS sequence"/>
</dbReference>
<proteinExistence type="predicted"/>
<feature type="region of interest" description="Disordered" evidence="1">
    <location>
        <begin position="586"/>
        <end position="605"/>
    </location>
</feature>
<dbReference type="AlphaFoldDB" id="A0AAD2I1D4"/>
<feature type="compositionally biased region" description="Polar residues" evidence="1">
    <location>
        <begin position="48"/>
        <end position="57"/>
    </location>
</feature>
<feature type="region of interest" description="Disordered" evidence="1">
    <location>
        <begin position="310"/>
        <end position="353"/>
    </location>
</feature>
<feature type="compositionally biased region" description="Low complexity" evidence="1">
    <location>
        <begin position="312"/>
        <end position="325"/>
    </location>
</feature>
<feature type="region of interest" description="Disordered" evidence="1">
    <location>
        <begin position="1"/>
        <end position="62"/>
    </location>
</feature>